<keyword evidence="2" id="KW-1185">Reference proteome</keyword>
<sequence length="297" mass="32167">MELQVTGAGNPGINGTYRPIEKERFSKTAFNAWLHESGDHVLYYSTVYEKPDGADAWVFNPMGVGSDRSSDKRWTGGDLAAAAQPPSVQRIGSCEKFELAELLAGADVPPALSFPSTDCATTAESFVRATVDLRTEDEQVAQGSSRGYLSTNGYSGSGAAFVSVGGPCTGELPPAGEPTLGVFKWYEDGWERDNHGQPEECRSYYSFLCRQNEAAIKQAVLRTIEERSDNPRKVWSALLTATTGADKSKPLSISQFTRALKHFGTGIQLTDDDATILFQGASLISFADFQSLINSNH</sequence>
<evidence type="ECO:0000313" key="1">
    <source>
        <dbReference type="EMBL" id="GMH51119.1"/>
    </source>
</evidence>
<dbReference type="Proteomes" id="UP001165082">
    <property type="component" value="Unassembled WGS sequence"/>
</dbReference>
<name>A0A9W6ZBF2_9STRA</name>
<organism evidence="1 2">
    <name type="scientific">Triparma retinervis</name>
    <dbReference type="NCBI Taxonomy" id="2557542"/>
    <lineage>
        <taxon>Eukaryota</taxon>
        <taxon>Sar</taxon>
        <taxon>Stramenopiles</taxon>
        <taxon>Ochrophyta</taxon>
        <taxon>Bolidophyceae</taxon>
        <taxon>Parmales</taxon>
        <taxon>Triparmaceae</taxon>
        <taxon>Triparma</taxon>
    </lineage>
</organism>
<dbReference type="OrthoDB" id="10488862at2759"/>
<proteinExistence type="predicted"/>
<evidence type="ECO:0000313" key="2">
    <source>
        <dbReference type="Proteomes" id="UP001165082"/>
    </source>
</evidence>
<protein>
    <submittedName>
        <fullName evidence="1">Uncharacterized protein</fullName>
    </submittedName>
</protein>
<dbReference type="AlphaFoldDB" id="A0A9W6ZBF2"/>
<dbReference type="EMBL" id="BRXZ01000694">
    <property type="protein sequence ID" value="GMH51119.1"/>
    <property type="molecule type" value="Genomic_DNA"/>
</dbReference>
<gene>
    <name evidence="1" type="ORF">TrRE_jg12318</name>
</gene>
<reference evidence="1" key="1">
    <citation type="submission" date="2022-07" db="EMBL/GenBank/DDBJ databases">
        <title>Genome analysis of Parmales, a sister group of diatoms, reveals the evolutionary specialization of diatoms from phago-mixotrophs to photoautotrophs.</title>
        <authorList>
            <person name="Ban H."/>
            <person name="Sato S."/>
            <person name="Yoshikawa S."/>
            <person name="Kazumasa Y."/>
            <person name="Nakamura Y."/>
            <person name="Ichinomiya M."/>
            <person name="Saitoh K."/>
            <person name="Sato N."/>
            <person name="Blanc-Mathieu R."/>
            <person name="Endo H."/>
            <person name="Kuwata A."/>
            <person name="Ogata H."/>
        </authorList>
    </citation>
    <scope>NUCLEOTIDE SEQUENCE</scope>
</reference>
<comment type="caution">
    <text evidence="1">The sequence shown here is derived from an EMBL/GenBank/DDBJ whole genome shotgun (WGS) entry which is preliminary data.</text>
</comment>
<accession>A0A9W6ZBF2</accession>